<dbReference type="Gene3D" id="3.30.160.60">
    <property type="entry name" value="Classic Zinc Finger"/>
    <property type="match status" value="2"/>
</dbReference>
<evidence type="ECO:0000313" key="14">
    <source>
        <dbReference type="Proteomes" id="UP001196530"/>
    </source>
</evidence>
<comment type="similarity">
    <text evidence="8">Belongs to the pacC/RIM101 family.</text>
</comment>
<comment type="subcellular location">
    <subcellularLocation>
        <location evidence="1">Nucleus</location>
    </subcellularLocation>
</comment>
<dbReference type="GO" id="GO:0008270">
    <property type="term" value="F:zinc ion binding"/>
    <property type="evidence" value="ECO:0007669"/>
    <property type="project" value="UniProtKB-KW"/>
</dbReference>
<comment type="caution">
    <text evidence="12">The sequence shown here is derived from an EMBL/GenBank/DDBJ whole genome shotgun (WGS) entry which is preliminary data.</text>
</comment>
<reference evidence="12 15" key="1">
    <citation type="journal article" date="2021" name="G3 (Bethesda)">
        <title>Genomic diversity, chromosomal rearrangements, and interspecies hybridization in the ogataea polymorpha species complex.</title>
        <authorList>
            <person name="Hanson S.J."/>
            <person name="Cinneide E.O."/>
            <person name="Salzberg L.I."/>
            <person name="Wolfe K.H."/>
            <person name="McGowan J."/>
            <person name="Fitzpatrick D.A."/>
            <person name="Matlin K."/>
        </authorList>
    </citation>
    <scope>NUCLEOTIDE SEQUENCE</scope>
    <source>
        <strain evidence="13">51-138</strain>
        <strain evidence="12">61-244</strain>
    </source>
</reference>
<gene>
    <name evidence="12" type="ORF">KL928_002897</name>
    <name evidence="13" type="ORF">KL940_001569</name>
</gene>
<evidence type="ECO:0000256" key="7">
    <source>
        <dbReference type="ARBA" id="ARBA00023242"/>
    </source>
</evidence>
<evidence type="ECO:0000256" key="6">
    <source>
        <dbReference type="ARBA" id="ARBA00022833"/>
    </source>
</evidence>
<evidence type="ECO:0000313" key="15">
    <source>
        <dbReference type="Proteomes" id="UP001197328"/>
    </source>
</evidence>
<evidence type="ECO:0000256" key="8">
    <source>
        <dbReference type="ARBA" id="ARBA00038089"/>
    </source>
</evidence>
<dbReference type="SMART" id="SM00355">
    <property type="entry name" value="ZnF_C2H2"/>
    <property type="match status" value="3"/>
</dbReference>
<evidence type="ECO:0000256" key="1">
    <source>
        <dbReference type="ARBA" id="ARBA00004123"/>
    </source>
</evidence>
<proteinExistence type="inferred from homology"/>
<dbReference type="SUPFAM" id="SSF57667">
    <property type="entry name" value="beta-beta-alpha zinc fingers"/>
    <property type="match status" value="2"/>
</dbReference>
<dbReference type="RefSeq" id="XP_043060051.1">
    <property type="nucleotide sequence ID" value="XM_043203423.1"/>
</dbReference>
<dbReference type="PROSITE" id="PS00028">
    <property type="entry name" value="ZINC_FINGER_C2H2_1"/>
    <property type="match status" value="2"/>
</dbReference>
<keyword evidence="2" id="KW-0678">Repressor</keyword>
<dbReference type="FunFam" id="3.30.160.60:FF:000100">
    <property type="entry name" value="Zinc finger 45-like"/>
    <property type="match status" value="1"/>
</dbReference>
<evidence type="ECO:0000313" key="13">
    <source>
        <dbReference type="EMBL" id="KAG7850992.1"/>
    </source>
</evidence>
<organism evidence="12 14">
    <name type="scientific">Pichia angusta</name>
    <name type="common">Yeast</name>
    <name type="synonym">Hansenula polymorpha</name>
    <dbReference type="NCBI Taxonomy" id="870730"/>
    <lineage>
        <taxon>Eukaryota</taxon>
        <taxon>Fungi</taxon>
        <taxon>Dikarya</taxon>
        <taxon>Ascomycota</taxon>
        <taxon>Saccharomycotina</taxon>
        <taxon>Pichiomycetes</taxon>
        <taxon>Pichiales</taxon>
        <taxon>Pichiaceae</taxon>
        <taxon>Ogataea</taxon>
    </lineage>
</organism>
<feature type="domain" description="C2H2-type" evidence="11">
    <location>
        <begin position="226"/>
        <end position="253"/>
    </location>
</feature>
<keyword evidence="5 9" id="KW-0863">Zinc-finger</keyword>
<keyword evidence="15" id="KW-1185">Reference proteome</keyword>
<dbReference type="PANTHER" id="PTHR47257">
    <property type="entry name" value="PH-RESPONSE TRANSCRIPTION FACTOR PACC/RIM101"/>
    <property type="match status" value="1"/>
</dbReference>
<dbReference type="PANTHER" id="PTHR47257:SF1">
    <property type="entry name" value="PH-RESPONSE TRANSCRIPTION FACTOR PACC_RIM101"/>
    <property type="match status" value="1"/>
</dbReference>
<evidence type="ECO:0000313" key="12">
    <source>
        <dbReference type="EMBL" id="KAG7819029.1"/>
    </source>
</evidence>
<evidence type="ECO:0000256" key="10">
    <source>
        <dbReference type="SAM" id="MobiDB-lite"/>
    </source>
</evidence>
<keyword evidence="6" id="KW-0862">Zinc</keyword>
<dbReference type="Proteomes" id="UP001197328">
    <property type="component" value="Unassembled WGS sequence"/>
</dbReference>
<feature type="compositionally biased region" description="Basic and acidic residues" evidence="10">
    <location>
        <begin position="17"/>
        <end position="29"/>
    </location>
</feature>
<dbReference type="InterPro" id="IPR013087">
    <property type="entry name" value="Znf_C2H2_type"/>
</dbReference>
<evidence type="ECO:0000256" key="3">
    <source>
        <dbReference type="ARBA" id="ARBA00022723"/>
    </source>
</evidence>
<dbReference type="Proteomes" id="UP001196530">
    <property type="component" value="Unassembled WGS sequence"/>
</dbReference>
<dbReference type="EMBL" id="JAHLVD010000003">
    <property type="protein sequence ID" value="KAG7850992.1"/>
    <property type="molecule type" value="Genomic_DNA"/>
</dbReference>
<dbReference type="AlphaFoldDB" id="A0AAN6I5E6"/>
<evidence type="ECO:0000256" key="9">
    <source>
        <dbReference type="PROSITE-ProRule" id="PRU00042"/>
    </source>
</evidence>
<dbReference type="PROSITE" id="PS50157">
    <property type="entry name" value="ZINC_FINGER_C2H2_2"/>
    <property type="match status" value="2"/>
</dbReference>
<dbReference type="GeneID" id="66126948"/>
<dbReference type="GO" id="GO:0045944">
    <property type="term" value="P:positive regulation of transcription by RNA polymerase II"/>
    <property type="evidence" value="ECO:0007669"/>
    <property type="project" value="TreeGrafter"/>
</dbReference>
<dbReference type="InterPro" id="IPR036236">
    <property type="entry name" value="Znf_C2H2_sf"/>
</dbReference>
<accession>A0AAN6I5E6</accession>
<dbReference type="EMBL" id="JAHLUX010000005">
    <property type="protein sequence ID" value="KAG7819029.1"/>
    <property type="molecule type" value="Genomic_DNA"/>
</dbReference>
<name>A0AAN6I5E6_PICAN</name>
<evidence type="ECO:0000256" key="4">
    <source>
        <dbReference type="ARBA" id="ARBA00022737"/>
    </source>
</evidence>
<evidence type="ECO:0000256" key="2">
    <source>
        <dbReference type="ARBA" id="ARBA00022491"/>
    </source>
</evidence>
<protein>
    <recommendedName>
        <fullName evidence="11">C2H2-type domain-containing protein</fullName>
    </recommendedName>
</protein>
<dbReference type="InterPro" id="IPR050806">
    <property type="entry name" value="pacC/RIM101"/>
</dbReference>
<evidence type="ECO:0000256" key="5">
    <source>
        <dbReference type="ARBA" id="ARBA00022771"/>
    </source>
</evidence>
<evidence type="ECO:0000259" key="11">
    <source>
        <dbReference type="PROSITE" id="PS50157"/>
    </source>
</evidence>
<dbReference type="GO" id="GO:0005634">
    <property type="term" value="C:nucleus"/>
    <property type="evidence" value="ECO:0007669"/>
    <property type="project" value="UniProtKB-SubCell"/>
</dbReference>
<keyword evidence="7" id="KW-0539">Nucleus</keyword>
<feature type="region of interest" description="Disordered" evidence="10">
    <location>
        <begin position="446"/>
        <end position="471"/>
    </location>
</feature>
<feature type="domain" description="C2H2-type" evidence="11">
    <location>
        <begin position="196"/>
        <end position="225"/>
    </location>
</feature>
<keyword evidence="4" id="KW-0677">Repeat</keyword>
<feature type="region of interest" description="Disordered" evidence="10">
    <location>
        <begin position="1"/>
        <end position="80"/>
    </location>
</feature>
<sequence length="515" mass="57853">MSKSTLNVHPVAYLNADSDHSHQGEDRASRKSHSTESTGSPIGSISSYTEISSDPDSPPGMQSTNSPHIKQNVNTTNNSTLGTMLPNISALDAACHPFDSQSRYLYPTFRPQVPQISQVPVSQVSQVSHGPQVAQLPSLSLPTQSFAPARGEKEGDEGPLQCKWKGCTKFCEDAKTLYQHVCDFHVGRKSNKNLELSCQWDGCRVVTVKRDHITSHVRVHIPLKPFACNLCSKKFKRPQDLKKHTKTHFDDSKKNAAKREKQFNDYSRTNWIYGYPVYDHAPLPHPYALPPPPASQPIENRKRKFDLSWNVPTLYEDLKRSKFQPAYNPEIAHKLNGFDTNLMPGSRPSADFSLPPLHNSRYGGFHTQQDLMEASSYFSHMSSSMSYDQLHPKPAVAGSGQLYPMLPSKTPHVNISDSDYVRRLNVSSTQRSTEAELVSRLAAVELSESSDDDDDHSSYYDGSDSESDYEDSEQWTQFYKHRELISTISAYLNDLVEELDKPQTSRQSLYPAISV</sequence>
<feature type="compositionally biased region" description="Polar residues" evidence="10">
    <location>
        <begin position="35"/>
        <end position="80"/>
    </location>
</feature>
<keyword evidence="3" id="KW-0479">Metal-binding</keyword>